<feature type="domain" description="Lipase maturation factor 1/2 N-terminal" evidence="8">
    <location>
        <begin position="121"/>
        <end position="269"/>
    </location>
</feature>
<dbReference type="KEGG" id="sxi:SXIM_01750"/>
<dbReference type="InterPro" id="IPR057433">
    <property type="entry name" value="LMF1/2_C"/>
</dbReference>
<dbReference type="RefSeq" id="WP_046722648.1">
    <property type="nucleotide sequence ID" value="NZ_CP009922.3"/>
</dbReference>
<evidence type="ECO:0000256" key="3">
    <source>
        <dbReference type="ARBA" id="ARBA00022692"/>
    </source>
</evidence>
<evidence type="ECO:0000313" key="10">
    <source>
        <dbReference type="EMBL" id="AKG41559.1"/>
    </source>
</evidence>
<keyword evidence="3 7" id="KW-0812">Transmembrane</keyword>
<evidence type="ECO:0000259" key="9">
    <source>
        <dbReference type="Pfam" id="PF25179"/>
    </source>
</evidence>
<sequence>MEWFGDPDAWLSRMVIQRGLALIYLLAFLGALREFRPLAGERGITPAPSFLRAVRFRDAPGLLSLGYTDRRLTVVAAAGAALAAAVALGAADAVPLWTSMLLWFVLWALYLSIVNIGQVWYAFGWETLLLEAGFVAIFLGNARIDPPVPTLYLLIWLVFRVELGAGLIKWRGDRCWRRLTCLYYHHETQPMPGPLSWWFHHLPRPLHRVETAANHVAQLIVPFALFAPQPVGSWAAAVVIVTQLWLIASGNFAWLNWLTLLLAVAAVDGALAARHLPLPAPPGGGQGEAPVWFAVLVGAVTVLIAVLSYWPVRNLLSPAQAMNRSFNSLHLVNTYGAFGTVTRQRYEVVLEGTDDPEPGTLTQWRAYEFHGKPGAVHHRPRQFAPFHLRLDWLMWFAALTPGYPAPWLPRLVDRLLAGDRPTLRLLRVNPFPDTPPTYIRARLYRYRFTTRAERRTTRAWWHRTELGDHLPPRRRQQPPGASTS</sequence>
<feature type="transmembrane region" description="Helical" evidence="7">
    <location>
        <begin position="231"/>
        <end position="248"/>
    </location>
</feature>
<feature type="transmembrane region" description="Helical" evidence="7">
    <location>
        <begin position="15"/>
        <end position="32"/>
    </location>
</feature>
<feature type="transmembrane region" description="Helical" evidence="7">
    <location>
        <begin position="291"/>
        <end position="310"/>
    </location>
</feature>
<dbReference type="PATRIC" id="fig|408015.6.peg.189"/>
<name>A0A0F7FQ51_9ACTN</name>
<gene>
    <name evidence="10" type="ORF">SXIM_01750</name>
</gene>
<dbReference type="InterPro" id="IPR009613">
    <property type="entry name" value="LMF"/>
</dbReference>
<dbReference type="AlphaFoldDB" id="A0A0F7FQ51"/>
<dbReference type="InterPro" id="IPR057434">
    <property type="entry name" value="LMF1/2_N"/>
</dbReference>
<dbReference type="STRING" id="408015.SXIM_01750"/>
<comment type="subcellular location">
    <subcellularLocation>
        <location evidence="1">Endoplasmic reticulum membrane</location>
        <topology evidence="1">Multi-pass membrane protein</topology>
    </subcellularLocation>
</comment>
<dbReference type="Proteomes" id="UP000034034">
    <property type="component" value="Chromosome"/>
</dbReference>
<dbReference type="Pfam" id="PF25179">
    <property type="entry name" value="LMF1_C"/>
    <property type="match status" value="1"/>
</dbReference>
<dbReference type="GO" id="GO:0051604">
    <property type="term" value="P:protein maturation"/>
    <property type="evidence" value="ECO:0007669"/>
    <property type="project" value="InterPro"/>
</dbReference>
<evidence type="ECO:0000313" key="11">
    <source>
        <dbReference type="Proteomes" id="UP000034034"/>
    </source>
</evidence>
<dbReference type="PANTHER" id="PTHR14463">
    <property type="entry name" value="LIPASE MATURATION FACTOR"/>
    <property type="match status" value="1"/>
</dbReference>
<comment type="similarity">
    <text evidence="2">Belongs to the lipase maturation factor family.</text>
</comment>
<organism evidence="10 11">
    <name type="scientific">Streptomyces xiamenensis</name>
    <dbReference type="NCBI Taxonomy" id="408015"/>
    <lineage>
        <taxon>Bacteria</taxon>
        <taxon>Bacillati</taxon>
        <taxon>Actinomycetota</taxon>
        <taxon>Actinomycetes</taxon>
        <taxon>Kitasatosporales</taxon>
        <taxon>Streptomycetaceae</taxon>
        <taxon>Streptomyces</taxon>
    </lineage>
</organism>
<evidence type="ECO:0000256" key="2">
    <source>
        <dbReference type="ARBA" id="ARBA00005512"/>
    </source>
</evidence>
<protein>
    <submittedName>
        <fullName evidence="10">Uncharacterized protein</fullName>
    </submittedName>
</protein>
<evidence type="ECO:0000259" key="8">
    <source>
        <dbReference type="Pfam" id="PF06762"/>
    </source>
</evidence>
<keyword evidence="11" id="KW-1185">Reference proteome</keyword>
<keyword evidence="5 7" id="KW-1133">Transmembrane helix</keyword>
<feature type="transmembrane region" description="Helical" evidence="7">
    <location>
        <begin position="96"/>
        <end position="113"/>
    </location>
</feature>
<feature type="domain" description="Lipase maturation factor 1/2 C-terminal" evidence="9">
    <location>
        <begin position="331"/>
        <end position="471"/>
    </location>
</feature>
<proteinExistence type="inferred from homology"/>
<dbReference type="EMBL" id="CP009922">
    <property type="protein sequence ID" value="AKG41559.1"/>
    <property type="molecule type" value="Genomic_DNA"/>
</dbReference>
<keyword evidence="6 7" id="KW-0472">Membrane</keyword>
<keyword evidence="4" id="KW-0256">Endoplasmic reticulum</keyword>
<feature type="transmembrane region" description="Helical" evidence="7">
    <location>
        <begin position="72"/>
        <end position="90"/>
    </location>
</feature>
<reference evidence="10" key="1">
    <citation type="submission" date="2019-08" db="EMBL/GenBank/DDBJ databases">
        <title>Complete genome sequence of a mangrove-derived Streptomyces xiamenensis.</title>
        <authorList>
            <person name="Xu J."/>
        </authorList>
    </citation>
    <scope>NUCLEOTIDE SEQUENCE</scope>
    <source>
        <strain evidence="10">318</strain>
    </source>
</reference>
<dbReference type="HOGENOM" id="CLU_020557_2_0_11"/>
<evidence type="ECO:0000256" key="6">
    <source>
        <dbReference type="ARBA" id="ARBA00023136"/>
    </source>
</evidence>
<dbReference type="Pfam" id="PF06762">
    <property type="entry name" value="LMF1"/>
    <property type="match status" value="1"/>
</dbReference>
<evidence type="ECO:0000256" key="5">
    <source>
        <dbReference type="ARBA" id="ARBA00022989"/>
    </source>
</evidence>
<evidence type="ECO:0000256" key="1">
    <source>
        <dbReference type="ARBA" id="ARBA00004477"/>
    </source>
</evidence>
<accession>A0A0F7FQ51</accession>
<evidence type="ECO:0000256" key="7">
    <source>
        <dbReference type="SAM" id="Phobius"/>
    </source>
</evidence>
<feature type="transmembrane region" description="Helical" evidence="7">
    <location>
        <begin position="254"/>
        <end position="271"/>
    </location>
</feature>
<feature type="transmembrane region" description="Helical" evidence="7">
    <location>
        <begin position="120"/>
        <end position="139"/>
    </location>
</feature>
<evidence type="ECO:0000256" key="4">
    <source>
        <dbReference type="ARBA" id="ARBA00022824"/>
    </source>
</evidence>
<dbReference type="PANTHER" id="PTHR14463:SF10">
    <property type="entry name" value="LIPASE MATURATION FACTOR 1"/>
    <property type="match status" value="1"/>
</dbReference>